<feature type="short sequence motif" description="Histidine triad motif" evidence="4">
    <location>
        <begin position="118"/>
        <end position="122"/>
    </location>
</feature>
<reference evidence="8" key="1">
    <citation type="submission" date="2016-02" db="EMBL/GenBank/DDBJ databases">
        <authorList>
            <person name="Sanders J.G."/>
            <person name="Lin J.Y."/>
            <person name="Wertz J.T."/>
            <person name="Russell J.A."/>
            <person name="Moreau C.S."/>
            <person name="Powell S."/>
        </authorList>
    </citation>
    <scope>NUCLEOTIDE SEQUENCE [LARGE SCALE GENOMIC DNA]</scope>
    <source>
        <strain evidence="8">CAG34</strain>
    </source>
</reference>
<feature type="binding site" evidence="3">
    <location>
        <position position="122"/>
    </location>
    <ligand>
        <name>substrate</name>
    </ligand>
</feature>
<comment type="caution">
    <text evidence="7">The sequence shown here is derived from an EMBL/GenBank/DDBJ whole genome shotgun (WGS) entry which is preliminary data.</text>
</comment>
<dbReference type="PANTHER" id="PTHR42997">
    <property type="entry name" value="HIT FAMILY HYDROLASE"/>
    <property type="match status" value="1"/>
</dbReference>
<organism evidence="7 8">
    <name type="scientific">Cephaloticoccus primus</name>
    <dbReference type="NCBI Taxonomy" id="1548207"/>
    <lineage>
        <taxon>Bacteria</taxon>
        <taxon>Pseudomonadati</taxon>
        <taxon>Verrucomicrobiota</taxon>
        <taxon>Opitutia</taxon>
        <taxon>Opitutales</taxon>
        <taxon>Opitutaceae</taxon>
        <taxon>Cephaloticoccus</taxon>
    </lineage>
</organism>
<dbReference type="GO" id="GO:0016787">
    <property type="term" value="F:hydrolase activity"/>
    <property type="evidence" value="ECO:0007669"/>
    <property type="project" value="UniProtKB-KW"/>
</dbReference>
<feature type="binding site" evidence="3">
    <location>
        <position position="51"/>
    </location>
    <ligand>
        <name>substrate</name>
    </ligand>
</feature>
<dbReference type="InterPro" id="IPR052908">
    <property type="entry name" value="AP-4-A_phosphorylase"/>
</dbReference>
<dbReference type="Pfam" id="PF01230">
    <property type="entry name" value="HIT"/>
    <property type="match status" value="1"/>
</dbReference>
<name>A0A139SMU8_9BACT</name>
<dbReference type="STRING" id="1548207.AXK11_05585"/>
<evidence type="ECO:0000256" key="5">
    <source>
        <dbReference type="SAM" id="MobiDB-lite"/>
    </source>
</evidence>
<dbReference type="PROSITE" id="PS51084">
    <property type="entry name" value="HIT_2"/>
    <property type="match status" value="1"/>
</dbReference>
<evidence type="ECO:0000259" key="6">
    <source>
        <dbReference type="PROSITE" id="PS51084"/>
    </source>
</evidence>
<evidence type="ECO:0000256" key="2">
    <source>
        <dbReference type="PIRSR" id="PIRSR639383-1"/>
    </source>
</evidence>
<dbReference type="SUPFAM" id="SSF54197">
    <property type="entry name" value="HIT-like"/>
    <property type="match status" value="1"/>
</dbReference>
<dbReference type="OrthoDB" id="9784774at2"/>
<feature type="domain" description="HIT" evidence="6">
    <location>
        <begin position="26"/>
        <end position="133"/>
    </location>
</feature>
<evidence type="ECO:0000313" key="7">
    <source>
        <dbReference type="EMBL" id="KXU35814.1"/>
    </source>
</evidence>
<feature type="active site" description="Tele-AMP-histidine intermediate" evidence="2">
    <location>
        <position position="120"/>
    </location>
</feature>
<feature type="compositionally biased region" description="Low complexity" evidence="5">
    <location>
        <begin position="161"/>
        <end position="191"/>
    </location>
</feature>
<dbReference type="InterPro" id="IPR011146">
    <property type="entry name" value="HIT-like"/>
</dbReference>
<dbReference type="AlphaFoldDB" id="A0A139SMU8"/>
<dbReference type="InterPro" id="IPR039383">
    <property type="entry name" value="FHIT"/>
</dbReference>
<gene>
    <name evidence="7" type="ORF">AXK11_05585</name>
</gene>
<dbReference type="CDD" id="cd01275">
    <property type="entry name" value="FHIT"/>
    <property type="match status" value="1"/>
</dbReference>
<dbReference type="GO" id="GO:0000166">
    <property type="term" value="F:nucleotide binding"/>
    <property type="evidence" value="ECO:0007669"/>
    <property type="project" value="UniProtKB-KW"/>
</dbReference>
<dbReference type="EMBL" id="LSZQ01000042">
    <property type="protein sequence ID" value="KXU35814.1"/>
    <property type="molecule type" value="Genomic_DNA"/>
</dbReference>
<keyword evidence="7" id="KW-0378">Hydrolase</keyword>
<sequence length="200" mass="21827">MEQLHPYWRMEYIAAPRYPETDRPFSELPALGDDARALIVYRGRLSYLLMNRYPYNPGHLLAIPYREVTDIEELSVEERGDLGETLVYAKRLLTAALRPDGFNIGYNLGSAAGGSIAHLHAHIVPRWQGDSNFMPVLGGTRILPQSLEALWARLREVASTLGQTGSPGSGSSSSAPAARQQPSPPAQTASAVEKQTGPST</sequence>
<dbReference type="PANTHER" id="PTHR42997:SF1">
    <property type="entry name" value="AP-4-A PHOSPHORYLASE"/>
    <property type="match status" value="1"/>
</dbReference>
<evidence type="ECO:0000313" key="8">
    <source>
        <dbReference type="Proteomes" id="UP000070058"/>
    </source>
</evidence>
<dbReference type="Proteomes" id="UP000070058">
    <property type="component" value="Unassembled WGS sequence"/>
</dbReference>
<feature type="region of interest" description="Disordered" evidence="5">
    <location>
        <begin position="161"/>
        <end position="200"/>
    </location>
</feature>
<proteinExistence type="predicted"/>
<protein>
    <submittedName>
        <fullName evidence="7">HIT family hydrolase</fullName>
    </submittedName>
</protein>
<keyword evidence="1" id="KW-0547">Nucleotide-binding</keyword>
<evidence type="ECO:0000256" key="3">
    <source>
        <dbReference type="PIRSR" id="PIRSR639383-2"/>
    </source>
</evidence>
<accession>A0A139SMU8</accession>
<dbReference type="Gene3D" id="3.30.428.10">
    <property type="entry name" value="HIT-like"/>
    <property type="match status" value="1"/>
</dbReference>
<evidence type="ECO:0000256" key="1">
    <source>
        <dbReference type="ARBA" id="ARBA00022741"/>
    </source>
</evidence>
<evidence type="ECO:0000256" key="4">
    <source>
        <dbReference type="PROSITE-ProRule" id="PRU00464"/>
    </source>
</evidence>
<keyword evidence="8" id="KW-1185">Reference proteome</keyword>
<dbReference type="InterPro" id="IPR036265">
    <property type="entry name" value="HIT-like_sf"/>
</dbReference>